<evidence type="ECO:0000256" key="1">
    <source>
        <dbReference type="SAM" id="SignalP"/>
    </source>
</evidence>
<keyword evidence="1" id="KW-0732">Signal</keyword>
<gene>
    <name evidence="2" type="ORF">SARC_05890</name>
</gene>
<evidence type="ECO:0000313" key="2">
    <source>
        <dbReference type="EMBL" id="KNC81805.1"/>
    </source>
</evidence>
<evidence type="ECO:0008006" key="4">
    <source>
        <dbReference type="Google" id="ProtNLM"/>
    </source>
</evidence>
<dbReference type="EMBL" id="KQ241994">
    <property type="protein sequence ID" value="KNC81805.1"/>
    <property type="molecule type" value="Genomic_DNA"/>
</dbReference>
<dbReference type="RefSeq" id="XP_014155707.1">
    <property type="nucleotide sequence ID" value="XM_014300232.1"/>
</dbReference>
<organism evidence="2 3">
    <name type="scientific">Sphaeroforma arctica JP610</name>
    <dbReference type="NCBI Taxonomy" id="667725"/>
    <lineage>
        <taxon>Eukaryota</taxon>
        <taxon>Ichthyosporea</taxon>
        <taxon>Ichthyophonida</taxon>
        <taxon>Sphaeroforma</taxon>
    </lineage>
</organism>
<accession>A0A0L0FY90</accession>
<dbReference type="SUPFAM" id="SSF51126">
    <property type="entry name" value="Pectin lyase-like"/>
    <property type="match status" value="1"/>
</dbReference>
<dbReference type="AlphaFoldDB" id="A0A0L0FY90"/>
<evidence type="ECO:0000313" key="3">
    <source>
        <dbReference type="Proteomes" id="UP000054560"/>
    </source>
</evidence>
<feature type="chain" id="PRO_5005539079" description="Right handed beta helix domain-containing protein" evidence="1">
    <location>
        <begin position="20"/>
        <end position="607"/>
    </location>
</feature>
<proteinExistence type="predicted"/>
<dbReference type="GeneID" id="25906394"/>
<keyword evidence="3" id="KW-1185">Reference proteome</keyword>
<reference evidence="2 3" key="1">
    <citation type="submission" date="2011-02" db="EMBL/GenBank/DDBJ databases">
        <title>The Genome Sequence of Sphaeroforma arctica JP610.</title>
        <authorList>
            <consortium name="The Broad Institute Genome Sequencing Platform"/>
            <person name="Russ C."/>
            <person name="Cuomo C."/>
            <person name="Young S.K."/>
            <person name="Zeng Q."/>
            <person name="Gargeya S."/>
            <person name="Alvarado L."/>
            <person name="Berlin A."/>
            <person name="Chapman S.B."/>
            <person name="Chen Z."/>
            <person name="Freedman E."/>
            <person name="Gellesch M."/>
            <person name="Goldberg J."/>
            <person name="Griggs A."/>
            <person name="Gujja S."/>
            <person name="Heilman E."/>
            <person name="Heiman D."/>
            <person name="Howarth C."/>
            <person name="Mehta T."/>
            <person name="Neiman D."/>
            <person name="Pearson M."/>
            <person name="Roberts A."/>
            <person name="Saif S."/>
            <person name="Shea T."/>
            <person name="Shenoy N."/>
            <person name="Sisk P."/>
            <person name="Stolte C."/>
            <person name="Sykes S."/>
            <person name="White J."/>
            <person name="Yandava C."/>
            <person name="Burger G."/>
            <person name="Gray M.W."/>
            <person name="Holland P.W.H."/>
            <person name="King N."/>
            <person name="Lang F.B.F."/>
            <person name="Roger A.J."/>
            <person name="Ruiz-Trillo I."/>
            <person name="Haas B."/>
            <person name="Nusbaum C."/>
            <person name="Birren B."/>
        </authorList>
    </citation>
    <scope>NUCLEOTIDE SEQUENCE [LARGE SCALE GENOMIC DNA]</scope>
    <source>
        <strain evidence="2 3">JP610</strain>
    </source>
</reference>
<dbReference type="InterPro" id="IPR011050">
    <property type="entry name" value="Pectin_lyase_fold/virulence"/>
</dbReference>
<sequence length="607" mass="66396">MPIFCIATAVLLVCSGATAREVGPEQRQVTLPHSEAPDITYGNDWPEFAEAINQLVYANAVGNPALELDYGPQDKWLAKNQYRDHYTDAVRTRAVRALEIPHKLLGEEIVTQSDGEQLWLPIYELPGSEGNVTLKPGQYILENGTVLSDGTSLADYYRENGEMGSQGSDESLLEGRLWINEERTIWNDALLTTGGRSCGCVGEQVWLKVSCVVDLETAITNSAAGDVIFISGKKSITNPVYFSHDLAIIGEECGTLGKPRILMNFDSRYKAGLMLNNRETQTLHVNNVDFLAGRAANGVDGQHFNSAIQAQDFYAWISLQLKNTSFQNFFSRHRGSAIFVWTTGNVTIDDDCRFVNNMVGDRREVFGGGAFSMGYVSANSHVYIGGLWDRNAVVYPFPFGSEHGEGGALFADWIDGHVYINGTFHDNLAADGGAIHFKMVANGSLVLDGEYSGNLALDTGAGGRGAVIRIVELKSDLELRGNFSNNIADTGRGGVVAVNNMPKWSKIFLSGTFHNNRCGDRGGVVSCTKIFEGRLDLVKGAFFDGNEARDDDRTDIYHILNPQAQRLDEGKLASNPVKETVKVFPKTPTKRRSVMVQAPLGQSRISA</sequence>
<feature type="signal peptide" evidence="1">
    <location>
        <begin position="1"/>
        <end position="19"/>
    </location>
</feature>
<name>A0A0L0FY90_9EUKA</name>
<protein>
    <recommendedName>
        <fullName evidence="4">Right handed beta helix domain-containing protein</fullName>
    </recommendedName>
</protein>
<dbReference type="Proteomes" id="UP000054560">
    <property type="component" value="Unassembled WGS sequence"/>
</dbReference>